<dbReference type="AlphaFoldDB" id="A6DS81"/>
<dbReference type="Gene3D" id="2.60.40.380">
    <property type="entry name" value="Purple acid phosphatase-like, N-terminal"/>
    <property type="match status" value="1"/>
</dbReference>
<dbReference type="RefSeq" id="WP_007280696.1">
    <property type="nucleotide sequence ID" value="NZ_ABCK01000028.1"/>
</dbReference>
<protein>
    <submittedName>
        <fullName evidence="3">Probable alkaline phosphatase D</fullName>
    </submittedName>
</protein>
<dbReference type="eggNOG" id="COG3540">
    <property type="taxonomic scope" value="Bacteria"/>
</dbReference>
<sequence length="457" mass="52363">MSKLQFFYSLFLLPPLLFAQAQFANGLKVGEVTADSAIIWTRLTDGPAKFSTTVQQDREKFSKMRPPQVAPGISGKVKLTLKQNDQISYQSEWISVDPKRDFTHQFRLQELSAKTTYTIKIESEASSFVKGEFTTAPKAEEKTEATFTVVTCQAIRSAEDHRKGHSVYGQMLKLKPDFFIHTGDIIYYDKGYLAKNVTDARRKWNHTFALPLNRDFSTQVPSFFMKDDHDTVDNDSDPNSVYGELTFPQGIEIFKEQVPMGEFTYRRIRWGKDVELWLTENRDYRSVNKMKDSPTKTILGEKQKAWLKKTIAESDATFKFIVTPGPIVGPDKPRKNDNHSNSGFFHEGEELRKFIASQKNLYVICGDRHWQYASIHPEHKVREFGCGPINGEHLFGGAPKMDPKWHEFLNNRGGFLQVKVSRTSGVPKATLSWYDAEKTDQKTGLQQINNQIILEHK</sequence>
<dbReference type="InterPro" id="IPR038607">
    <property type="entry name" value="PhoD-like_sf"/>
</dbReference>
<evidence type="ECO:0000313" key="4">
    <source>
        <dbReference type="Proteomes" id="UP000004947"/>
    </source>
</evidence>
<gene>
    <name evidence="3" type="ORF">LNTAR_23769</name>
</gene>
<evidence type="ECO:0000259" key="2">
    <source>
        <dbReference type="Pfam" id="PF09423"/>
    </source>
</evidence>
<dbReference type="PANTHER" id="PTHR43606">
    <property type="entry name" value="PHOSPHATASE, PUTATIVE (AFU_ORTHOLOGUE AFUA_6G08710)-RELATED"/>
    <property type="match status" value="1"/>
</dbReference>
<evidence type="ECO:0000256" key="1">
    <source>
        <dbReference type="SAM" id="SignalP"/>
    </source>
</evidence>
<dbReference type="PANTHER" id="PTHR43606:SF1">
    <property type="entry name" value="PHOD-LIKE PHOSPHATASE METALLOPHOSPHATASE DOMAIN-CONTAINING PROTEIN"/>
    <property type="match status" value="1"/>
</dbReference>
<keyword evidence="4" id="KW-1185">Reference proteome</keyword>
<evidence type="ECO:0000313" key="3">
    <source>
        <dbReference type="EMBL" id="EDM25541.1"/>
    </source>
</evidence>
<dbReference type="Pfam" id="PF09423">
    <property type="entry name" value="PhoD"/>
    <property type="match status" value="1"/>
</dbReference>
<name>A6DS81_9BACT</name>
<dbReference type="Gene3D" id="3.60.21.70">
    <property type="entry name" value="PhoD-like phosphatase"/>
    <property type="match status" value="1"/>
</dbReference>
<dbReference type="EMBL" id="ABCK01000028">
    <property type="protein sequence ID" value="EDM25541.1"/>
    <property type="molecule type" value="Genomic_DNA"/>
</dbReference>
<keyword evidence="1" id="KW-0732">Signal</keyword>
<dbReference type="InterPro" id="IPR029052">
    <property type="entry name" value="Metallo-depent_PP-like"/>
</dbReference>
<dbReference type="OrthoDB" id="9783365at2"/>
<dbReference type="Proteomes" id="UP000004947">
    <property type="component" value="Unassembled WGS sequence"/>
</dbReference>
<dbReference type="InterPro" id="IPR052900">
    <property type="entry name" value="Phospholipid_Metab_Enz"/>
</dbReference>
<accession>A6DS81</accession>
<feature type="signal peptide" evidence="1">
    <location>
        <begin position="1"/>
        <end position="24"/>
    </location>
</feature>
<dbReference type="InterPro" id="IPR018946">
    <property type="entry name" value="PhoD-like_MPP"/>
</dbReference>
<proteinExistence type="predicted"/>
<organism evidence="3 4">
    <name type="scientific">Lentisphaera araneosa HTCC2155</name>
    <dbReference type="NCBI Taxonomy" id="313628"/>
    <lineage>
        <taxon>Bacteria</taxon>
        <taxon>Pseudomonadati</taxon>
        <taxon>Lentisphaerota</taxon>
        <taxon>Lentisphaeria</taxon>
        <taxon>Lentisphaerales</taxon>
        <taxon>Lentisphaeraceae</taxon>
        <taxon>Lentisphaera</taxon>
    </lineage>
</organism>
<dbReference type="STRING" id="313628.LNTAR_23769"/>
<feature type="domain" description="PhoD-like phosphatase metallophosphatase" evidence="2">
    <location>
        <begin position="147"/>
        <end position="392"/>
    </location>
</feature>
<feature type="chain" id="PRO_5002694736" evidence="1">
    <location>
        <begin position="25"/>
        <end position="457"/>
    </location>
</feature>
<dbReference type="SUPFAM" id="SSF56300">
    <property type="entry name" value="Metallo-dependent phosphatases"/>
    <property type="match status" value="1"/>
</dbReference>
<reference evidence="3 4" key="1">
    <citation type="journal article" date="2010" name="J. Bacteriol.">
        <title>Genome sequence of Lentisphaera araneosa HTCC2155T, the type species of the order Lentisphaerales in the phylum Lentisphaerae.</title>
        <authorList>
            <person name="Thrash J.C."/>
            <person name="Cho J.C."/>
            <person name="Vergin K.L."/>
            <person name="Morris R.M."/>
            <person name="Giovannoni S.J."/>
        </authorList>
    </citation>
    <scope>NUCLEOTIDE SEQUENCE [LARGE SCALE GENOMIC DNA]</scope>
    <source>
        <strain evidence="3 4">HTCC2155</strain>
    </source>
</reference>
<comment type="caution">
    <text evidence="3">The sequence shown here is derived from an EMBL/GenBank/DDBJ whole genome shotgun (WGS) entry which is preliminary data.</text>
</comment>